<dbReference type="eggNOG" id="KOG4297">
    <property type="taxonomic scope" value="Eukaryota"/>
</dbReference>
<feature type="domain" description="CUB" evidence="4">
    <location>
        <begin position="40"/>
        <end position="120"/>
    </location>
</feature>
<keyword evidence="1" id="KW-0677">Repeat</keyword>
<accession>C3YKZ8</accession>
<dbReference type="EMBL" id="GG666525">
    <property type="protein sequence ID" value="EEN58989.1"/>
    <property type="molecule type" value="Genomic_DNA"/>
</dbReference>
<sequence length="120" mass="13419">MVMFPRSGQPLGPGGRFFGRWRYRYVSRNTHVAAMVVDDCHADITGQSSGYVYSPNYPGQYGNNLVCSWTIEVGTGQGVKLIPVSFAIEEDYDWLYVWEGELTNPSWLGSFTGRVISLLA</sequence>
<evidence type="ECO:0000256" key="3">
    <source>
        <dbReference type="PROSITE-ProRule" id="PRU00059"/>
    </source>
</evidence>
<dbReference type="InParanoid" id="C3YKZ8"/>
<keyword evidence="2 3" id="KW-1015">Disulfide bond</keyword>
<evidence type="ECO:0000256" key="2">
    <source>
        <dbReference type="ARBA" id="ARBA00023157"/>
    </source>
</evidence>
<protein>
    <recommendedName>
        <fullName evidence="4">CUB domain-containing protein</fullName>
    </recommendedName>
</protein>
<dbReference type="SUPFAM" id="SSF49854">
    <property type="entry name" value="Spermadhesin, CUB domain"/>
    <property type="match status" value="1"/>
</dbReference>
<dbReference type="InterPro" id="IPR000859">
    <property type="entry name" value="CUB_dom"/>
</dbReference>
<dbReference type="Gene3D" id="2.60.120.290">
    <property type="entry name" value="Spermadhesin, CUB domain"/>
    <property type="match status" value="1"/>
</dbReference>
<dbReference type="PROSITE" id="PS01180">
    <property type="entry name" value="CUB"/>
    <property type="match status" value="1"/>
</dbReference>
<evidence type="ECO:0000259" key="4">
    <source>
        <dbReference type="PROSITE" id="PS01180"/>
    </source>
</evidence>
<dbReference type="AlphaFoldDB" id="C3YKZ8"/>
<proteinExistence type="predicted"/>
<organism>
    <name type="scientific">Branchiostoma floridae</name>
    <name type="common">Florida lancelet</name>
    <name type="synonym">Amphioxus</name>
    <dbReference type="NCBI Taxonomy" id="7739"/>
    <lineage>
        <taxon>Eukaryota</taxon>
        <taxon>Metazoa</taxon>
        <taxon>Chordata</taxon>
        <taxon>Cephalochordata</taxon>
        <taxon>Leptocardii</taxon>
        <taxon>Amphioxiformes</taxon>
        <taxon>Branchiostomatidae</taxon>
        <taxon>Branchiostoma</taxon>
    </lineage>
</organism>
<dbReference type="Pfam" id="PF00431">
    <property type="entry name" value="CUB"/>
    <property type="match status" value="1"/>
</dbReference>
<dbReference type="InterPro" id="IPR035914">
    <property type="entry name" value="Sperma_CUB_dom_sf"/>
</dbReference>
<gene>
    <name evidence="5" type="ORF">BRAFLDRAFT_84712</name>
</gene>
<comment type="caution">
    <text evidence="3">Lacks conserved residue(s) required for the propagation of feature annotation.</text>
</comment>
<feature type="disulfide bond" evidence="3">
    <location>
        <begin position="40"/>
        <end position="67"/>
    </location>
</feature>
<dbReference type="CDD" id="cd00041">
    <property type="entry name" value="CUB"/>
    <property type="match status" value="1"/>
</dbReference>
<name>C3YKZ8_BRAFL</name>
<reference evidence="5" key="1">
    <citation type="journal article" date="2008" name="Nature">
        <title>The amphioxus genome and the evolution of the chordate karyotype.</title>
        <authorList>
            <consortium name="US DOE Joint Genome Institute (JGI-PGF)"/>
            <person name="Putnam N.H."/>
            <person name="Butts T."/>
            <person name="Ferrier D.E.K."/>
            <person name="Furlong R.F."/>
            <person name="Hellsten U."/>
            <person name="Kawashima T."/>
            <person name="Robinson-Rechavi M."/>
            <person name="Shoguchi E."/>
            <person name="Terry A."/>
            <person name="Yu J.-K."/>
            <person name="Benito-Gutierrez E.L."/>
            <person name="Dubchak I."/>
            <person name="Garcia-Fernandez J."/>
            <person name="Gibson-Brown J.J."/>
            <person name="Grigoriev I.V."/>
            <person name="Horton A.C."/>
            <person name="de Jong P.J."/>
            <person name="Jurka J."/>
            <person name="Kapitonov V.V."/>
            <person name="Kohara Y."/>
            <person name="Kuroki Y."/>
            <person name="Lindquist E."/>
            <person name="Lucas S."/>
            <person name="Osoegawa K."/>
            <person name="Pennacchio L.A."/>
            <person name="Salamov A.A."/>
            <person name="Satou Y."/>
            <person name="Sauka-Spengler T."/>
            <person name="Schmutz J."/>
            <person name="Shin-I T."/>
            <person name="Toyoda A."/>
            <person name="Bronner-Fraser M."/>
            <person name="Fujiyama A."/>
            <person name="Holland L.Z."/>
            <person name="Holland P.W.H."/>
            <person name="Satoh N."/>
            <person name="Rokhsar D.S."/>
        </authorList>
    </citation>
    <scope>NUCLEOTIDE SEQUENCE [LARGE SCALE GENOMIC DNA]</scope>
    <source>
        <strain evidence="5">S238N-H82</strain>
        <tissue evidence="5">Testes</tissue>
    </source>
</reference>
<dbReference type="PANTHER" id="PTHR24251">
    <property type="entry name" value="OVOCHYMASE-RELATED"/>
    <property type="match status" value="1"/>
</dbReference>
<dbReference type="PANTHER" id="PTHR24251:SF52">
    <property type="entry name" value="CUB DOMAIN-CONTAINING PROTEIN"/>
    <property type="match status" value="1"/>
</dbReference>
<evidence type="ECO:0000313" key="5">
    <source>
        <dbReference type="EMBL" id="EEN58989.1"/>
    </source>
</evidence>
<evidence type="ECO:0000256" key="1">
    <source>
        <dbReference type="ARBA" id="ARBA00022737"/>
    </source>
</evidence>